<dbReference type="AlphaFoldDB" id="A0AA86STC5"/>
<accession>A0AA86STC5</accession>
<organism evidence="1 2">
    <name type="scientific">Sphenostylis stenocarpa</name>
    <dbReference type="NCBI Taxonomy" id="92480"/>
    <lineage>
        <taxon>Eukaryota</taxon>
        <taxon>Viridiplantae</taxon>
        <taxon>Streptophyta</taxon>
        <taxon>Embryophyta</taxon>
        <taxon>Tracheophyta</taxon>
        <taxon>Spermatophyta</taxon>
        <taxon>Magnoliopsida</taxon>
        <taxon>eudicotyledons</taxon>
        <taxon>Gunneridae</taxon>
        <taxon>Pentapetalae</taxon>
        <taxon>rosids</taxon>
        <taxon>fabids</taxon>
        <taxon>Fabales</taxon>
        <taxon>Fabaceae</taxon>
        <taxon>Papilionoideae</taxon>
        <taxon>50 kb inversion clade</taxon>
        <taxon>NPAAA clade</taxon>
        <taxon>indigoferoid/millettioid clade</taxon>
        <taxon>Phaseoleae</taxon>
        <taxon>Sphenostylis</taxon>
    </lineage>
</organism>
<name>A0AA86STC5_9FABA</name>
<dbReference type="Gramene" id="rna-AYBTSS11_LOCUS14054">
    <property type="protein sequence ID" value="CAJ1950058.1"/>
    <property type="gene ID" value="gene-AYBTSS11_LOCUS14054"/>
</dbReference>
<evidence type="ECO:0000313" key="2">
    <source>
        <dbReference type="Proteomes" id="UP001189624"/>
    </source>
</evidence>
<dbReference type="PANTHER" id="PTHR31263">
    <property type="entry name" value="CELLULASE FAMILY PROTEIN (AFU_ORTHOLOGUE AFUA_5G14560)"/>
    <property type="match status" value="1"/>
</dbReference>
<keyword evidence="2" id="KW-1185">Reference proteome</keyword>
<sequence>MIPEGLDKRPFKDIVGMIVEHKFNYVCLTYAIYMWTRYVHDNVNVTLTSLDVLGVVQGIAKSNPSVLSMTHVQVFDSVVRKLEI</sequence>
<evidence type="ECO:0000313" key="1">
    <source>
        <dbReference type="EMBL" id="CAJ1950058.1"/>
    </source>
</evidence>
<dbReference type="PANTHER" id="PTHR31263:SF50">
    <property type="entry name" value="HYDROLYZING O-GLYCOSYL COMPOUNDS HYDROLASE"/>
    <property type="match status" value="1"/>
</dbReference>
<gene>
    <name evidence="1" type="ORF">AYBTSS11_LOCUS14054</name>
</gene>
<protein>
    <submittedName>
        <fullName evidence="1">Uncharacterized protein</fullName>
    </submittedName>
</protein>
<proteinExistence type="predicted"/>
<dbReference type="Proteomes" id="UP001189624">
    <property type="component" value="Chromosome 4"/>
</dbReference>
<dbReference type="EMBL" id="OY731401">
    <property type="protein sequence ID" value="CAJ1950058.1"/>
    <property type="molecule type" value="Genomic_DNA"/>
</dbReference>
<reference evidence="1" key="1">
    <citation type="submission" date="2023-10" db="EMBL/GenBank/DDBJ databases">
        <authorList>
            <person name="Domelevo Entfellner J.-B."/>
        </authorList>
    </citation>
    <scope>NUCLEOTIDE SEQUENCE</scope>
</reference>